<reference evidence="4 5" key="1">
    <citation type="journal article" date="2017" name="Environ. Microbiol.">
        <title>Genomic and physiological analyses of 'Reinekea forsetii' reveal a versatile opportunistic lifestyle during spring algae blooms.</title>
        <authorList>
            <person name="Avci B."/>
            <person name="Hahnke R.L."/>
            <person name="Chafee M."/>
            <person name="Fischer T."/>
            <person name="Gruber-Vodicka H."/>
            <person name="Tegetmeyer H.E."/>
            <person name="Harder J."/>
            <person name="Fuchs B.M."/>
            <person name="Amann R.I."/>
            <person name="Teeling H."/>
        </authorList>
    </citation>
    <scope>NUCLEOTIDE SEQUENCE [LARGE SCALE GENOMIC DNA]</scope>
    <source>
        <strain evidence="4 5">Hel1_31_D35</strain>
    </source>
</reference>
<dbReference type="AlphaFoldDB" id="A0A2K8KQX6"/>
<keyword evidence="5" id="KW-1185">Reference proteome</keyword>
<dbReference type="PANTHER" id="PTHR47870:SF1">
    <property type="entry name" value="CYTOCHROME C-TYPE BIOGENESIS PROTEIN CCMH"/>
    <property type="match status" value="1"/>
</dbReference>
<dbReference type="GO" id="GO:0016829">
    <property type="term" value="F:lyase activity"/>
    <property type="evidence" value="ECO:0007669"/>
    <property type="project" value="UniProtKB-KW"/>
</dbReference>
<dbReference type="Gene3D" id="1.25.40.10">
    <property type="entry name" value="Tetratricopeptide repeat domain"/>
    <property type="match status" value="1"/>
</dbReference>
<evidence type="ECO:0000313" key="5">
    <source>
        <dbReference type="Proteomes" id="UP000229757"/>
    </source>
</evidence>
<dbReference type="InterPro" id="IPR051263">
    <property type="entry name" value="C-type_cytochrome_biogenesis"/>
</dbReference>
<dbReference type="NCBIfam" id="TIGR03142">
    <property type="entry name" value="cytochro_ccmI"/>
    <property type="match status" value="1"/>
</dbReference>
<dbReference type="InterPro" id="IPR011990">
    <property type="entry name" value="TPR-like_helical_dom_sf"/>
</dbReference>
<dbReference type="RefSeq" id="WP_100257422.1">
    <property type="nucleotide sequence ID" value="NZ_CP011797.1"/>
</dbReference>
<comment type="subcellular location">
    <subcellularLocation>
        <location evidence="1">Cell envelope</location>
    </subcellularLocation>
</comment>
<dbReference type="InterPro" id="IPR056412">
    <property type="entry name" value="Ig_CycH"/>
</dbReference>
<dbReference type="KEGG" id="rfo:REIFOR_02005"/>
<dbReference type="PANTHER" id="PTHR47870">
    <property type="entry name" value="CYTOCHROME C-TYPE BIOGENESIS PROTEIN CCMH"/>
    <property type="match status" value="1"/>
</dbReference>
<dbReference type="OrthoDB" id="9776053at2"/>
<evidence type="ECO:0000259" key="3">
    <source>
        <dbReference type="Pfam" id="PF23892"/>
    </source>
</evidence>
<feature type="domain" description="Cytochrome c-type biogenesis protein H Ig-like" evidence="3">
    <location>
        <begin position="294"/>
        <end position="399"/>
    </location>
</feature>
<sequence length="401" mass="44572">MLILTIWVIPVLVFVLFAVRQRSQKEQGVESVERSLSIHKEQLARLDQLRDSGELSDVEYQSFRLEEEKALLADAETDRSSRGQVSQMSWVWVPLFTLAIFGGAWLTYNKIGAYPAVQVKEQFAQLASDANLSPEQVSKTLNDYQQLLEKTPEDIEGWFRLARMQMDMEAYPEALLSLNKVLAQLRLVEHEAEDESTILAYIGQVQATLGASELSLAAFEESLSYFQNDTALGLAGRLSFDLGKNEKAIEYWTRLKLNNLDADSQVIDEFIAEAKDRLLAQGIDYAVDEPIRIVVRVNLPAAWEGLSKDAALFVYARPIGSRMPLAVKRLAIRAQNVTVMLSDSDAMGPMAGISSQDVVEVTARVSLTGIANAQPGDWGTDAVEVSLNQVETNVELTINMP</sequence>
<dbReference type="InterPro" id="IPR017560">
    <property type="entry name" value="Cyt_c_biogenesis_CcmI"/>
</dbReference>
<dbReference type="GO" id="GO:0017004">
    <property type="term" value="P:cytochrome complex assembly"/>
    <property type="evidence" value="ECO:0007669"/>
    <property type="project" value="UniProtKB-KW"/>
</dbReference>
<keyword evidence="2" id="KW-0201">Cytochrome c-type biogenesis</keyword>
<evidence type="ECO:0000313" key="4">
    <source>
        <dbReference type="EMBL" id="ATX77140.1"/>
    </source>
</evidence>
<organism evidence="4 5">
    <name type="scientific">Reinekea forsetii</name>
    <dbReference type="NCBI Taxonomy" id="1336806"/>
    <lineage>
        <taxon>Bacteria</taxon>
        <taxon>Pseudomonadati</taxon>
        <taxon>Pseudomonadota</taxon>
        <taxon>Gammaproteobacteria</taxon>
        <taxon>Oceanospirillales</taxon>
        <taxon>Saccharospirillaceae</taxon>
        <taxon>Reinekea</taxon>
    </lineage>
</organism>
<name>A0A2K8KQX6_9GAMM</name>
<dbReference type="EMBL" id="CP011797">
    <property type="protein sequence ID" value="ATX77140.1"/>
    <property type="molecule type" value="Genomic_DNA"/>
</dbReference>
<protein>
    <submittedName>
        <fullName evidence="4">Cytochrome c heme lyase subunit CcmH</fullName>
    </submittedName>
</protein>
<dbReference type="GO" id="GO:0030313">
    <property type="term" value="C:cell envelope"/>
    <property type="evidence" value="ECO:0007669"/>
    <property type="project" value="UniProtKB-SubCell"/>
</dbReference>
<evidence type="ECO:0000256" key="1">
    <source>
        <dbReference type="ARBA" id="ARBA00004196"/>
    </source>
</evidence>
<gene>
    <name evidence="4" type="primary">ccmH</name>
    <name evidence="4" type="ORF">REIFOR_02005</name>
</gene>
<evidence type="ECO:0000256" key="2">
    <source>
        <dbReference type="ARBA" id="ARBA00022748"/>
    </source>
</evidence>
<dbReference type="GO" id="GO:0005886">
    <property type="term" value="C:plasma membrane"/>
    <property type="evidence" value="ECO:0007669"/>
    <property type="project" value="TreeGrafter"/>
</dbReference>
<keyword evidence="4" id="KW-0456">Lyase</keyword>
<dbReference type="SUPFAM" id="SSF48452">
    <property type="entry name" value="TPR-like"/>
    <property type="match status" value="1"/>
</dbReference>
<accession>A0A2K8KQX6</accession>
<proteinExistence type="predicted"/>
<dbReference type="Proteomes" id="UP000229757">
    <property type="component" value="Chromosome"/>
</dbReference>
<dbReference type="Pfam" id="PF23892">
    <property type="entry name" value="Ig_CycH"/>
    <property type="match status" value="1"/>
</dbReference>